<protein>
    <submittedName>
        <fullName evidence="1">3858_t:CDS:1</fullName>
    </submittedName>
</protein>
<comment type="caution">
    <text evidence="1">The sequence shown here is derived from an EMBL/GenBank/DDBJ whole genome shotgun (WGS) entry which is preliminary data.</text>
</comment>
<keyword evidence="2" id="KW-1185">Reference proteome</keyword>
<feature type="non-terminal residue" evidence="1">
    <location>
        <position position="178"/>
    </location>
</feature>
<gene>
    <name evidence="1" type="ORF">DHETER_LOCUS2933</name>
</gene>
<evidence type="ECO:0000313" key="2">
    <source>
        <dbReference type="Proteomes" id="UP000789702"/>
    </source>
</evidence>
<proteinExistence type="predicted"/>
<reference evidence="1" key="1">
    <citation type="submission" date="2021-06" db="EMBL/GenBank/DDBJ databases">
        <authorList>
            <person name="Kallberg Y."/>
            <person name="Tangrot J."/>
            <person name="Rosling A."/>
        </authorList>
    </citation>
    <scope>NUCLEOTIDE SEQUENCE</scope>
    <source>
        <strain evidence="1">IL203A</strain>
    </source>
</reference>
<dbReference type="Proteomes" id="UP000789702">
    <property type="component" value="Unassembled WGS sequence"/>
</dbReference>
<organism evidence="1 2">
    <name type="scientific">Dentiscutata heterogama</name>
    <dbReference type="NCBI Taxonomy" id="1316150"/>
    <lineage>
        <taxon>Eukaryota</taxon>
        <taxon>Fungi</taxon>
        <taxon>Fungi incertae sedis</taxon>
        <taxon>Mucoromycota</taxon>
        <taxon>Glomeromycotina</taxon>
        <taxon>Glomeromycetes</taxon>
        <taxon>Diversisporales</taxon>
        <taxon>Gigasporaceae</taxon>
        <taxon>Dentiscutata</taxon>
    </lineage>
</organism>
<accession>A0ACA9KXJ8</accession>
<dbReference type="EMBL" id="CAJVPU010002334">
    <property type="protein sequence ID" value="CAG8499364.1"/>
    <property type="molecule type" value="Genomic_DNA"/>
</dbReference>
<evidence type="ECO:0000313" key="1">
    <source>
        <dbReference type="EMBL" id="CAG8499364.1"/>
    </source>
</evidence>
<name>A0ACA9KXJ8_9GLOM</name>
<sequence>MKNNNYAKAKSYLEVLSRWHEWWALAYLKDCFFINMLSTQREESINSLLKDFVNCKTRLIEFLEAFEYALDLCKEAEHIFAYKKLVYPILLTFPNLIKNQAASCLTCCYNLEFARIVCHHSLVAAVYLSFAYLDLVHFSKHWQKDQLKLELVKDYVNFYSQSQSQTPGILISHKLFGK</sequence>